<accession>A0A4R5WEH0</accession>
<feature type="domain" description="PucR C-terminal helix-turn-helix" evidence="2">
    <location>
        <begin position="355"/>
        <end position="410"/>
    </location>
</feature>
<dbReference type="Pfam" id="PF14361">
    <property type="entry name" value="RsbRD_N"/>
    <property type="match status" value="1"/>
</dbReference>
<protein>
    <submittedName>
        <fullName evidence="5">PucR family transcriptional regulator</fullName>
    </submittedName>
</protein>
<gene>
    <name evidence="5" type="ORF">EUA03_15415</name>
</gene>
<comment type="similarity">
    <text evidence="1">Belongs to the CdaR family.</text>
</comment>
<feature type="domain" description="CdaR GGDEF-like" evidence="4">
    <location>
        <begin position="187"/>
        <end position="300"/>
    </location>
</feature>
<dbReference type="InterPro" id="IPR051448">
    <property type="entry name" value="CdaR-like_regulators"/>
</dbReference>
<comment type="caution">
    <text evidence="5">The sequence shown here is derived from an EMBL/GenBank/DDBJ whole genome shotgun (WGS) entry which is preliminary data.</text>
</comment>
<dbReference type="Pfam" id="PF13556">
    <property type="entry name" value="HTH_30"/>
    <property type="match status" value="1"/>
</dbReference>
<organism evidence="5 6">
    <name type="scientific">Mycolicibacterium mucogenicum</name>
    <name type="common">Mycobacterium mucogenicum</name>
    <dbReference type="NCBI Taxonomy" id="56689"/>
    <lineage>
        <taxon>Bacteria</taxon>
        <taxon>Bacillati</taxon>
        <taxon>Actinomycetota</taxon>
        <taxon>Actinomycetes</taxon>
        <taxon>Mycobacteriales</taxon>
        <taxon>Mycobacteriaceae</taxon>
        <taxon>Mycolicibacterium</taxon>
    </lineage>
</organism>
<proteinExistence type="inferred from homology"/>
<evidence type="ECO:0000259" key="3">
    <source>
        <dbReference type="Pfam" id="PF14361"/>
    </source>
</evidence>
<dbReference type="InterPro" id="IPR025736">
    <property type="entry name" value="PucR_C-HTH_dom"/>
</dbReference>
<dbReference type="Proteomes" id="UP000294929">
    <property type="component" value="Unassembled WGS sequence"/>
</dbReference>
<evidence type="ECO:0000256" key="1">
    <source>
        <dbReference type="ARBA" id="ARBA00006754"/>
    </source>
</evidence>
<reference evidence="5 6" key="1">
    <citation type="submission" date="2019-01" db="EMBL/GenBank/DDBJ databases">
        <title>High-quality-draft genome sequences of five non-tuberculosis mycobacteriaceae isolated from a nosocomial environment.</title>
        <authorList>
            <person name="Tiago I."/>
            <person name="Alarico S."/>
            <person name="Pereira S.G."/>
            <person name="Coelho C."/>
            <person name="Maranha A."/>
            <person name="Empadinhas N."/>
        </authorList>
    </citation>
    <scope>NUCLEOTIDE SEQUENCE [LARGE SCALE GENOMIC DNA]</scope>
    <source>
        <strain evidence="5 6">24AIII</strain>
    </source>
</reference>
<dbReference type="AlphaFoldDB" id="A0A4R5WEH0"/>
<evidence type="ECO:0000259" key="4">
    <source>
        <dbReference type="Pfam" id="PF17853"/>
    </source>
</evidence>
<dbReference type="PANTHER" id="PTHR33744">
    <property type="entry name" value="CARBOHYDRATE DIACID REGULATOR"/>
    <property type="match status" value="1"/>
</dbReference>
<evidence type="ECO:0000313" key="6">
    <source>
        <dbReference type="Proteomes" id="UP000294929"/>
    </source>
</evidence>
<dbReference type="InterPro" id="IPR025751">
    <property type="entry name" value="RsbRD_N_dom"/>
</dbReference>
<sequence>MAGGADRTGAGDALTQAVAGIGTRLDARLTDITRSISELLVSDIAELRDEEQLQQILADSVAANIDAFFAAARHGISIDLLHAPAAAIEHARRLAQRDISANVLVRSYRLGHQAVLKEVLEEVRTADFDPQLALDVFDVMSTISFNYIDRISQEVVEVYQQARESWLENRNSVRITEIRELLAGGDVDVDAATVAIRYPLQRTHLAVVLWCDDAEDRLADMERLIQQFAASIGAADSPLFISVDRATAWAWVAVPAAVIGEAVTWLGSLVPADGPYVAAGTPQSGVAGFRLSHRQAEDARVVAVASGTQRRRFTAFGHRGIALAALLGSNVDALSAWATEVLGPLACSTDGDQRLRETLQAFLKAGGSNKAAAEELHLHTNSVKYRVQRAIERRGRPIEDDRLDVEVALLLCSLFGDRLLDPVDDGG</sequence>
<dbReference type="PANTHER" id="PTHR33744:SF1">
    <property type="entry name" value="DNA-BINDING TRANSCRIPTIONAL ACTIVATOR ADER"/>
    <property type="match status" value="1"/>
</dbReference>
<dbReference type="Gene3D" id="1.10.10.2840">
    <property type="entry name" value="PucR C-terminal helix-turn-helix domain"/>
    <property type="match status" value="1"/>
</dbReference>
<name>A0A4R5WEH0_MYCMU</name>
<evidence type="ECO:0000313" key="5">
    <source>
        <dbReference type="EMBL" id="TDK88211.1"/>
    </source>
</evidence>
<dbReference type="EMBL" id="SDLO01000011">
    <property type="protein sequence ID" value="TDK88211.1"/>
    <property type="molecule type" value="Genomic_DNA"/>
</dbReference>
<evidence type="ECO:0000259" key="2">
    <source>
        <dbReference type="Pfam" id="PF13556"/>
    </source>
</evidence>
<feature type="domain" description="RsbT co-antagonist protein RsbRD N-terminal" evidence="3">
    <location>
        <begin position="31"/>
        <end position="174"/>
    </location>
</feature>
<dbReference type="InterPro" id="IPR042070">
    <property type="entry name" value="PucR_C-HTH_sf"/>
</dbReference>
<dbReference type="RefSeq" id="WP_133427134.1">
    <property type="nucleotide sequence ID" value="NZ_SDLO01000011.1"/>
</dbReference>
<dbReference type="Pfam" id="PF17853">
    <property type="entry name" value="GGDEF_2"/>
    <property type="match status" value="1"/>
</dbReference>
<dbReference type="InterPro" id="IPR041522">
    <property type="entry name" value="CdaR_GGDEF"/>
</dbReference>